<keyword evidence="1" id="KW-0479">Metal-binding</keyword>
<keyword evidence="1" id="KW-0862">Zinc</keyword>
<keyword evidence="4" id="KW-1185">Reference proteome</keyword>
<dbReference type="Proteomes" id="UP000791440">
    <property type="component" value="Unassembled WGS sequence"/>
</dbReference>
<proteinExistence type="predicted"/>
<dbReference type="GO" id="GO:0008270">
    <property type="term" value="F:zinc ion binding"/>
    <property type="evidence" value="ECO:0007669"/>
    <property type="project" value="UniProtKB-KW"/>
</dbReference>
<dbReference type="EMBL" id="JH668399">
    <property type="protein sequence ID" value="KAG6451040.1"/>
    <property type="molecule type" value="Genomic_DNA"/>
</dbReference>
<keyword evidence="1" id="KW-0863">Zinc-finger</keyword>
<feature type="domain" description="CCHC-type" evidence="2">
    <location>
        <begin position="148"/>
        <end position="162"/>
    </location>
</feature>
<reference evidence="3" key="1">
    <citation type="journal article" date="2016" name="Insect Biochem. Mol. Biol.">
        <title>Multifaceted biological insights from a draft genome sequence of the tobacco hornworm moth, Manduca sexta.</title>
        <authorList>
            <person name="Kanost M.R."/>
            <person name="Arrese E.L."/>
            <person name="Cao X."/>
            <person name="Chen Y.R."/>
            <person name="Chellapilla S."/>
            <person name="Goldsmith M.R."/>
            <person name="Grosse-Wilde E."/>
            <person name="Heckel D.G."/>
            <person name="Herndon N."/>
            <person name="Jiang H."/>
            <person name="Papanicolaou A."/>
            <person name="Qu J."/>
            <person name="Soulages J.L."/>
            <person name="Vogel H."/>
            <person name="Walters J."/>
            <person name="Waterhouse R.M."/>
            <person name="Ahn S.J."/>
            <person name="Almeida F.C."/>
            <person name="An C."/>
            <person name="Aqrawi P."/>
            <person name="Bretschneider A."/>
            <person name="Bryant W.B."/>
            <person name="Bucks S."/>
            <person name="Chao H."/>
            <person name="Chevignon G."/>
            <person name="Christen J.M."/>
            <person name="Clarke D.F."/>
            <person name="Dittmer N.T."/>
            <person name="Ferguson L.C.F."/>
            <person name="Garavelou S."/>
            <person name="Gordon K.H.J."/>
            <person name="Gunaratna R.T."/>
            <person name="Han Y."/>
            <person name="Hauser F."/>
            <person name="He Y."/>
            <person name="Heidel-Fischer H."/>
            <person name="Hirsh A."/>
            <person name="Hu Y."/>
            <person name="Jiang H."/>
            <person name="Kalra D."/>
            <person name="Klinner C."/>
            <person name="Konig C."/>
            <person name="Kovar C."/>
            <person name="Kroll A.R."/>
            <person name="Kuwar S.S."/>
            <person name="Lee S.L."/>
            <person name="Lehman R."/>
            <person name="Li K."/>
            <person name="Li Z."/>
            <person name="Liang H."/>
            <person name="Lovelace S."/>
            <person name="Lu Z."/>
            <person name="Mansfield J.H."/>
            <person name="McCulloch K.J."/>
            <person name="Mathew T."/>
            <person name="Morton B."/>
            <person name="Muzny D.M."/>
            <person name="Neunemann D."/>
            <person name="Ongeri F."/>
            <person name="Pauchet Y."/>
            <person name="Pu L.L."/>
            <person name="Pyrousis I."/>
            <person name="Rao X.J."/>
            <person name="Redding A."/>
            <person name="Roesel C."/>
            <person name="Sanchez-Gracia A."/>
            <person name="Schaack S."/>
            <person name="Shukla A."/>
            <person name="Tetreau G."/>
            <person name="Wang Y."/>
            <person name="Xiong G.H."/>
            <person name="Traut W."/>
            <person name="Walsh T.K."/>
            <person name="Worley K.C."/>
            <person name="Wu D."/>
            <person name="Wu W."/>
            <person name="Wu Y.Q."/>
            <person name="Zhang X."/>
            <person name="Zou Z."/>
            <person name="Zucker H."/>
            <person name="Briscoe A.D."/>
            <person name="Burmester T."/>
            <person name="Clem R.J."/>
            <person name="Feyereisen R."/>
            <person name="Grimmelikhuijzen C.J.P."/>
            <person name="Hamodrakas S.J."/>
            <person name="Hansson B.S."/>
            <person name="Huguet E."/>
            <person name="Jermiin L.S."/>
            <person name="Lan Q."/>
            <person name="Lehman H.K."/>
            <person name="Lorenzen M."/>
            <person name="Merzendorfer H."/>
            <person name="Michalopoulos I."/>
            <person name="Morton D.B."/>
            <person name="Muthukrishnan S."/>
            <person name="Oakeshott J.G."/>
            <person name="Palmer W."/>
            <person name="Park Y."/>
            <person name="Passarelli A.L."/>
            <person name="Rozas J."/>
            <person name="Schwartz L.M."/>
            <person name="Smith W."/>
            <person name="Southgate A."/>
            <person name="Vilcinskas A."/>
            <person name="Vogt R."/>
            <person name="Wang P."/>
            <person name="Werren J."/>
            <person name="Yu X.Q."/>
            <person name="Zhou J.J."/>
            <person name="Brown S.J."/>
            <person name="Scherer S.E."/>
            <person name="Richards S."/>
            <person name="Blissard G.W."/>
        </authorList>
    </citation>
    <scope>NUCLEOTIDE SEQUENCE</scope>
</reference>
<gene>
    <name evidence="3" type="ORF">O3G_MSEX006896</name>
</gene>
<dbReference type="InterPro" id="IPR001878">
    <property type="entry name" value="Znf_CCHC"/>
</dbReference>
<evidence type="ECO:0000259" key="2">
    <source>
        <dbReference type="PROSITE" id="PS50158"/>
    </source>
</evidence>
<accession>A0A922CL65</accession>
<name>A0A922CL65_MANSE</name>
<protein>
    <recommendedName>
        <fullName evidence="2">CCHC-type domain-containing protein</fullName>
    </recommendedName>
</protein>
<dbReference type="GO" id="GO:0003676">
    <property type="term" value="F:nucleic acid binding"/>
    <property type="evidence" value="ECO:0007669"/>
    <property type="project" value="InterPro"/>
</dbReference>
<sequence>MEAQNKVDLTGLETIGMRPKFAATGAPMDEVPGANSEERADFLAARLRECFGGSEDVRISRPTKSVELRLTELDYTATPESVAVALAKAGECLEKSIKVGQIRPDRSGVGSAWVCMPIKAAQKVRGACRILIGWTAARVTVLESRPLRCFRCLESGHVRERCDCAVDRSELCYCCGQARATKPGSVRTR</sequence>
<organism evidence="3 4">
    <name type="scientific">Manduca sexta</name>
    <name type="common">Tobacco hawkmoth</name>
    <name type="synonym">Tobacco hornworm</name>
    <dbReference type="NCBI Taxonomy" id="7130"/>
    <lineage>
        <taxon>Eukaryota</taxon>
        <taxon>Metazoa</taxon>
        <taxon>Ecdysozoa</taxon>
        <taxon>Arthropoda</taxon>
        <taxon>Hexapoda</taxon>
        <taxon>Insecta</taxon>
        <taxon>Pterygota</taxon>
        <taxon>Neoptera</taxon>
        <taxon>Endopterygota</taxon>
        <taxon>Lepidoptera</taxon>
        <taxon>Glossata</taxon>
        <taxon>Ditrysia</taxon>
        <taxon>Bombycoidea</taxon>
        <taxon>Sphingidae</taxon>
        <taxon>Sphinginae</taxon>
        <taxon>Sphingini</taxon>
        <taxon>Manduca</taxon>
    </lineage>
</organism>
<dbReference type="AlphaFoldDB" id="A0A922CL65"/>
<dbReference type="PROSITE" id="PS50158">
    <property type="entry name" value="ZF_CCHC"/>
    <property type="match status" value="1"/>
</dbReference>
<evidence type="ECO:0000313" key="4">
    <source>
        <dbReference type="Proteomes" id="UP000791440"/>
    </source>
</evidence>
<comment type="caution">
    <text evidence="3">The sequence shown here is derived from an EMBL/GenBank/DDBJ whole genome shotgun (WGS) entry which is preliminary data.</text>
</comment>
<reference evidence="3" key="2">
    <citation type="submission" date="2020-12" db="EMBL/GenBank/DDBJ databases">
        <authorList>
            <person name="Kanost M."/>
        </authorList>
    </citation>
    <scope>NUCLEOTIDE SEQUENCE</scope>
</reference>
<evidence type="ECO:0000256" key="1">
    <source>
        <dbReference type="PROSITE-ProRule" id="PRU00047"/>
    </source>
</evidence>
<evidence type="ECO:0000313" key="3">
    <source>
        <dbReference type="EMBL" id="KAG6451040.1"/>
    </source>
</evidence>